<keyword evidence="2" id="KW-0812">Transmembrane</keyword>
<name>A0ABR3JUG6_9AGAR</name>
<sequence length="731" mass="78056">MHIYTQRRVSPVNHAKRGLKFMLGSYGQPSLTKVEGHLAIANQLPNTDATSSYDPGQPQDANLISENVAEAPVVFESAEQYESAISQLFPPPSLSTNVQPVTSDMNQTPNANSDEAATSNQVPDLETGPTVSDSASQDVAATPVVLETFEQYASAIAQLFPQPSQISGTPSSSQSNDTAEAQVAETLHQMNGLVEVESSAVIASQAVQGQMLEVEAPLIVAPPSVNALTHAPAATFSAQSKSPLVSNDVLAASSTFVASFSAQSIQASSSAVDATLAPSSSDTMTYASSSQWPVSSEAASLPHVSSALHPAQFYVGVALGTIAALVCGGALGVWWLRVRMSKRRRAHMNAIGVPWRRDSFDDTYLVRSDAYIDSTTDIEGSRALDIDGEKVVPHAWEPRGDRDVGEPKRDEILRGNVSTYLDAPEHNLTGPRSSYPFSSTPQLPLYDTSSREGHASLGPLKVANKLPGDCLSSTETSRAGTALGMIHSTSPREMLRSPRSTAPIVLDKAPTLSIEGELDSALSRTTEAWTTSLKANLVSAFNAVSAGINPGSPSQSIDRLTPAPHRRGLSGRRVVSAQNGEEGWKRLTSSDAGASLSRRSTVSHTAWALEDRGDGSGVVHIRDLNKGDFLPPTPLAVNKKHQAHISTDDTSSEVPDGWENTNSDNRRPSFISRSSASSTDSSGSHVSELTDNEQEAQKVLKERRRKLMEAKVSRQARQSRRRAGRVSVKRL</sequence>
<feature type="compositionally biased region" description="Basic residues" evidence="1">
    <location>
        <begin position="717"/>
        <end position="731"/>
    </location>
</feature>
<protein>
    <submittedName>
        <fullName evidence="3">Uncharacterized protein</fullName>
    </submittedName>
</protein>
<comment type="caution">
    <text evidence="3">The sequence shown here is derived from an EMBL/GenBank/DDBJ whole genome shotgun (WGS) entry which is preliminary data.</text>
</comment>
<organism evidence="3 4">
    <name type="scientific">Hohenbuehelia grisea</name>
    <dbReference type="NCBI Taxonomy" id="104357"/>
    <lineage>
        <taxon>Eukaryota</taxon>
        <taxon>Fungi</taxon>
        <taxon>Dikarya</taxon>
        <taxon>Basidiomycota</taxon>
        <taxon>Agaricomycotina</taxon>
        <taxon>Agaricomycetes</taxon>
        <taxon>Agaricomycetidae</taxon>
        <taxon>Agaricales</taxon>
        <taxon>Pleurotineae</taxon>
        <taxon>Pleurotaceae</taxon>
        <taxon>Hohenbuehelia</taxon>
    </lineage>
</organism>
<keyword evidence="2" id="KW-0472">Membrane</keyword>
<dbReference type="EMBL" id="JASNQZ010000003">
    <property type="protein sequence ID" value="KAL0958825.1"/>
    <property type="molecule type" value="Genomic_DNA"/>
</dbReference>
<proteinExistence type="predicted"/>
<feature type="region of interest" description="Disordered" evidence="1">
    <location>
        <begin position="639"/>
        <end position="731"/>
    </location>
</feature>
<feature type="region of interest" description="Disordered" evidence="1">
    <location>
        <begin position="88"/>
        <end position="136"/>
    </location>
</feature>
<evidence type="ECO:0000256" key="1">
    <source>
        <dbReference type="SAM" id="MobiDB-lite"/>
    </source>
</evidence>
<keyword evidence="2" id="KW-1133">Transmembrane helix</keyword>
<accession>A0ABR3JUG6</accession>
<reference evidence="4" key="1">
    <citation type="submission" date="2024-06" db="EMBL/GenBank/DDBJ databases">
        <title>Multi-omics analyses provide insights into the biosynthesis of the anticancer antibiotic pleurotin in Hohenbuehelia grisea.</title>
        <authorList>
            <person name="Weaver J.A."/>
            <person name="Alberti F."/>
        </authorList>
    </citation>
    <scope>NUCLEOTIDE SEQUENCE [LARGE SCALE GENOMIC DNA]</scope>
    <source>
        <strain evidence="4">T-177</strain>
    </source>
</reference>
<feature type="compositionally biased region" description="Polar residues" evidence="1">
    <location>
        <begin position="587"/>
        <end position="599"/>
    </location>
</feature>
<feature type="region of interest" description="Disordered" evidence="1">
    <location>
        <begin position="580"/>
        <end position="599"/>
    </location>
</feature>
<evidence type="ECO:0000313" key="3">
    <source>
        <dbReference type="EMBL" id="KAL0958825.1"/>
    </source>
</evidence>
<feature type="compositionally biased region" description="Polar residues" evidence="1">
    <location>
        <begin position="644"/>
        <end position="663"/>
    </location>
</feature>
<dbReference type="Proteomes" id="UP001556367">
    <property type="component" value="Unassembled WGS sequence"/>
</dbReference>
<feature type="transmembrane region" description="Helical" evidence="2">
    <location>
        <begin position="313"/>
        <end position="336"/>
    </location>
</feature>
<gene>
    <name evidence="3" type="ORF">HGRIS_014143</name>
</gene>
<evidence type="ECO:0000313" key="4">
    <source>
        <dbReference type="Proteomes" id="UP001556367"/>
    </source>
</evidence>
<feature type="compositionally biased region" description="Polar residues" evidence="1">
    <location>
        <begin position="94"/>
        <end position="122"/>
    </location>
</feature>
<evidence type="ECO:0000256" key="2">
    <source>
        <dbReference type="SAM" id="Phobius"/>
    </source>
</evidence>
<feature type="compositionally biased region" description="Low complexity" evidence="1">
    <location>
        <begin position="668"/>
        <end position="687"/>
    </location>
</feature>
<keyword evidence="4" id="KW-1185">Reference proteome</keyword>